<comment type="caution">
    <text evidence="1">The sequence shown here is derived from an EMBL/GenBank/DDBJ whole genome shotgun (WGS) entry which is preliminary data.</text>
</comment>
<keyword evidence="2" id="KW-1185">Reference proteome</keyword>
<dbReference type="Proteomes" id="UP001501195">
    <property type="component" value="Unassembled WGS sequence"/>
</dbReference>
<proteinExistence type="predicted"/>
<evidence type="ECO:0000313" key="1">
    <source>
        <dbReference type="EMBL" id="GAA4974734.1"/>
    </source>
</evidence>
<name>A0ABP9HNB6_9ACTN</name>
<protein>
    <submittedName>
        <fullName evidence="1">Uncharacterized protein</fullName>
    </submittedName>
</protein>
<evidence type="ECO:0000313" key="2">
    <source>
        <dbReference type="Proteomes" id="UP001501195"/>
    </source>
</evidence>
<accession>A0ABP9HNB6</accession>
<gene>
    <name evidence="1" type="ORF">GCM10023225_14830</name>
</gene>
<reference evidence="2" key="1">
    <citation type="journal article" date="2019" name="Int. J. Syst. Evol. Microbiol.">
        <title>The Global Catalogue of Microorganisms (GCM) 10K type strain sequencing project: providing services to taxonomists for standard genome sequencing and annotation.</title>
        <authorList>
            <consortium name="The Broad Institute Genomics Platform"/>
            <consortium name="The Broad Institute Genome Sequencing Center for Infectious Disease"/>
            <person name="Wu L."/>
            <person name="Ma J."/>
        </authorList>
    </citation>
    <scope>NUCLEOTIDE SEQUENCE [LARGE SCALE GENOMIC DNA]</scope>
    <source>
        <strain evidence="2">JCM 18126</strain>
    </source>
</reference>
<dbReference type="EMBL" id="BAABIL010000195">
    <property type="protein sequence ID" value="GAA4974734.1"/>
    <property type="molecule type" value="Genomic_DNA"/>
</dbReference>
<organism evidence="1 2">
    <name type="scientific">Kineococcus glutinatus</name>
    <dbReference type="NCBI Taxonomy" id="1070872"/>
    <lineage>
        <taxon>Bacteria</taxon>
        <taxon>Bacillati</taxon>
        <taxon>Actinomycetota</taxon>
        <taxon>Actinomycetes</taxon>
        <taxon>Kineosporiales</taxon>
        <taxon>Kineosporiaceae</taxon>
        <taxon>Kineococcus</taxon>
    </lineage>
</organism>
<sequence>MHTAHLGDAIAHLLTTPSGAVWTSYFDEGVYADSGLNTRGLVRFGPDLSPQWLYPHPDEAGLPFIDDCYALNIDGEKA</sequence>